<dbReference type="HAMAP" id="MF_01274">
    <property type="entry name" value="Pantothen_kinase_3"/>
    <property type="match status" value="1"/>
</dbReference>
<dbReference type="GO" id="GO:0015937">
    <property type="term" value="P:coenzyme A biosynthetic process"/>
    <property type="evidence" value="ECO:0007669"/>
    <property type="project" value="UniProtKB-UniRule"/>
</dbReference>
<evidence type="ECO:0000256" key="4">
    <source>
        <dbReference type="ARBA" id="ARBA00005225"/>
    </source>
</evidence>
<feature type="binding site" evidence="16">
    <location>
        <position position="176"/>
    </location>
    <ligand>
        <name>substrate</name>
    </ligand>
</feature>
<dbReference type="OrthoDB" id="9804707at2"/>
<feature type="active site" description="Proton acceptor" evidence="16">
    <location>
        <position position="100"/>
    </location>
</feature>
<gene>
    <name evidence="16" type="primary">coaX</name>
    <name evidence="17" type="ORF">EHV08_04075</name>
</gene>
<evidence type="ECO:0000256" key="11">
    <source>
        <dbReference type="ARBA" id="ARBA00022840"/>
    </source>
</evidence>
<dbReference type="EMBL" id="RYYU01000001">
    <property type="protein sequence ID" value="RUL59028.1"/>
    <property type="molecule type" value="Genomic_DNA"/>
</dbReference>
<comment type="subcellular location">
    <subcellularLocation>
        <location evidence="3 16">Cytoplasm</location>
    </subcellularLocation>
</comment>
<feature type="binding site" evidence="16">
    <location>
        <position position="121"/>
    </location>
    <ligand>
        <name>K(+)</name>
        <dbReference type="ChEBI" id="CHEBI:29103"/>
    </ligand>
</feature>
<comment type="catalytic activity">
    <reaction evidence="1 16">
        <text>(R)-pantothenate + ATP = (R)-4'-phosphopantothenate + ADP + H(+)</text>
        <dbReference type="Rhea" id="RHEA:16373"/>
        <dbReference type="ChEBI" id="CHEBI:10986"/>
        <dbReference type="ChEBI" id="CHEBI:15378"/>
        <dbReference type="ChEBI" id="CHEBI:29032"/>
        <dbReference type="ChEBI" id="CHEBI:30616"/>
        <dbReference type="ChEBI" id="CHEBI:456216"/>
        <dbReference type="EC" id="2.7.1.33"/>
    </reaction>
</comment>
<evidence type="ECO:0000256" key="15">
    <source>
        <dbReference type="ARBA" id="ARBA00040883"/>
    </source>
</evidence>
<dbReference type="GO" id="GO:0046872">
    <property type="term" value="F:metal ion binding"/>
    <property type="evidence" value="ECO:0007669"/>
    <property type="project" value="UniProtKB-KW"/>
</dbReference>
<protein>
    <recommendedName>
        <fullName evidence="15 16">Type III pantothenate kinase</fullName>
        <ecNumber evidence="6 16">2.7.1.33</ecNumber>
    </recommendedName>
    <alternativeName>
        <fullName evidence="16">PanK-III</fullName>
    </alternativeName>
    <alternativeName>
        <fullName evidence="16">Pantothenic acid kinase</fullName>
    </alternativeName>
</protein>
<keyword evidence="18" id="KW-1185">Reference proteome</keyword>
<dbReference type="Pfam" id="PF03309">
    <property type="entry name" value="Pan_kinase"/>
    <property type="match status" value="1"/>
</dbReference>
<keyword evidence="7 16" id="KW-0963">Cytoplasm</keyword>
<comment type="caution">
    <text evidence="17">The sequence shown here is derived from an EMBL/GenBank/DDBJ whole genome shotgun (WGS) entry which is preliminary data.</text>
</comment>
<proteinExistence type="inferred from homology"/>
<comment type="cofactor">
    <cofactor evidence="2">
        <name>K(+)</name>
        <dbReference type="ChEBI" id="CHEBI:29103"/>
    </cofactor>
</comment>
<evidence type="ECO:0000256" key="12">
    <source>
        <dbReference type="ARBA" id="ARBA00022958"/>
    </source>
</evidence>
<evidence type="ECO:0000256" key="3">
    <source>
        <dbReference type="ARBA" id="ARBA00004496"/>
    </source>
</evidence>
<dbReference type="RefSeq" id="WP_126678194.1">
    <property type="nucleotide sequence ID" value="NZ_RYYU01000001.1"/>
</dbReference>
<feature type="binding site" evidence="16">
    <location>
        <position position="124"/>
    </location>
    <ligand>
        <name>ATP</name>
        <dbReference type="ChEBI" id="CHEBI:30616"/>
    </ligand>
</feature>
<evidence type="ECO:0000256" key="8">
    <source>
        <dbReference type="ARBA" id="ARBA00022679"/>
    </source>
</evidence>
<keyword evidence="12 16" id="KW-0630">Potassium</keyword>
<accession>A0A3S0P7W7</accession>
<feature type="binding site" evidence="16">
    <location>
        <begin position="98"/>
        <end position="101"/>
    </location>
    <ligand>
        <name>substrate</name>
    </ligand>
</feature>
<reference evidence="17 18" key="1">
    <citation type="submission" date="2018-12" db="EMBL/GenBank/DDBJ databases">
        <title>Genome sequencing of Prevotella sp. KCOM 3155 (= JS262).</title>
        <authorList>
            <person name="Kook J.-K."/>
            <person name="Park S.-N."/>
            <person name="Lim Y.K."/>
        </authorList>
    </citation>
    <scope>NUCLEOTIDE SEQUENCE [LARGE SCALE GENOMIC DNA]</scope>
    <source>
        <strain evidence="17 18">KCOM 3155</strain>
    </source>
</reference>
<dbReference type="UniPathway" id="UPA00241">
    <property type="reaction ID" value="UER00352"/>
</dbReference>
<organism evidence="17 18">
    <name type="scientific">Prevotella koreensis</name>
    <dbReference type="NCBI Taxonomy" id="2490854"/>
    <lineage>
        <taxon>Bacteria</taxon>
        <taxon>Pseudomonadati</taxon>
        <taxon>Bacteroidota</taxon>
        <taxon>Bacteroidia</taxon>
        <taxon>Bacteroidales</taxon>
        <taxon>Prevotellaceae</taxon>
        <taxon>Prevotella</taxon>
    </lineage>
</organism>
<evidence type="ECO:0000256" key="6">
    <source>
        <dbReference type="ARBA" id="ARBA00012102"/>
    </source>
</evidence>
<feature type="binding site" evidence="16">
    <location>
        <position position="91"/>
    </location>
    <ligand>
        <name>substrate</name>
    </ligand>
</feature>
<dbReference type="SUPFAM" id="SSF53067">
    <property type="entry name" value="Actin-like ATPase domain"/>
    <property type="match status" value="2"/>
</dbReference>
<dbReference type="Proteomes" id="UP000278983">
    <property type="component" value="Unassembled WGS sequence"/>
</dbReference>
<dbReference type="InterPro" id="IPR004619">
    <property type="entry name" value="Type_III_PanK"/>
</dbReference>
<sequence>MISDLRLVIDVGNTSIKMVCFDGRNVIEEVRVNNISQKESLDFISKYKFSYGIYCSTVVLDDYFNCFVNNLSIPMMHFVPGITPIPIKNLYKTPLTLGADRLAAAIGASVNNKGANILVIDVGTCITYDFVNSKGEYEGGNISPGIEMRLKSLNAFTSKLPLISAEGYIPAMGESTETAIRSGVINGVLHEIEGYINMFIDKYSQLYVYLTGGSRVNLHFSEKNYTFAPAKPVGTNISLIEDKLLVPEGLNAILEYNKR</sequence>
<keyword evidence="10 16" id="KW-0418">Kinase</keyword>
<comment type="cofactor">
    <cofactor evidence="16">
        <name>NH4(+)</name>
        <dbReference type="ChEBI" id="CHEBI:28938"/>
    </cofactor>
    <cofactor evidence="16">
        <name>K(+)</name>
        <dbReference type="ChEBI" id="CHEBI:29103"/>
    </cofactor>
    <text evidence="16">A monovalent cation. Ammonium or potassium.</text>
</comment>
<dbReference type="GO" id="GO:0005524">
    <property type="term" value="F:ATP binding"/>
    <property type="evidence" value="ECO:0007669"/>
    <property type="project" value="UniProtKB-UniRule"/>
</dbReference>
<comment type="pathway">
    <text evidence="4 16">Cofactor biosynthesis; coenzyme A biosynthesis; CoA from (R)-pantothenate: step 1/5.</text>
</comment>
<dbReference type="EC" id="2.7.1.33" evidence="6 16"/>
<comment type="subunit">
    <text evidence="5 16">Homodimer.</text>
</comment>
<comment type="similarity">
    <text evidence="14 16">Belongs to the type III pantothenate kinase family.</text>
</comment>
<dbReference type="InterPro" id="IPR043129">
    <property type="entry name" value="ATPase_NBD"/>
</dbReference>
<evidence type="ECO:0000256" key="10">
    <source>
        <dbReference type="ARBA" id="ARBA00022777"/>
    </source>
</evidence>
<evidence type="ECO:0000256" key="13">
    <source>
        <dbReference type="ARBA" id="ARBA00022993"/>
    </source>
</evidence>
<keyword evidence="8 16" id="KW-0808">Transferase</keyword>
<keyword evidence="11 16" id="KW-0067">ATP-binding</keyword>
<dbReference type="Gene3D" id="3.30.420.40">
    <property type="match status" value="2"/>
</dbReference>
<keyword evidence="9 16" id="KW-0547">Nucleotide-binding</keyword>
<dbReference type="NCBIfam" id="TIGR00671">
    <property type="entry name" value="baf"/>
    <property type="match status" value="1"/>
</dbReference>
<dbReference type="GO" id="GO:0005737">
    <property type="term" value="C:cytoplasm"/>
    <property type="evidence" value="ECO:0007669"/>
    <property type="project" value="UniProtKB-SubCell"/>
</dbReference>
<dbReference type="PANTHER" id="PTHR34265">
    <property type="entry name" value="TYPE III PANTOTHENATE KINASE"/>
    <property type="match status" value="1"/>
</dbReference>
<evidence type="ECO:0000256" key="14">
    <source>
        <dbReference type="ARBA" id="ARBA00038036"/>
    </source>
</evidence>
<name>A0A3S0P7W7_9BACT</name>
<dbReference type="PANTHER" id="PTHR34265:SF1">
    <property type="entry name" value="TYPE III PANTOTHENATE KINASE"/>
    <property type="match status" value="1"/>
</dbReference>
<evidence type="ECO:0000256" key="5">
    <source>
        <dbReference type="ARBA" id="ARBA00011738"/>
    </source>
</evidence>
<dbReference type="CDD" id="cd24015">
    <property type="entry name" value="ASKHA_NBD_PanK-III"/>
    <property type="match status" value="1"/>
</dbReference>
<dbReference type="GO" id="GO:0004594">
    <property type="term" value="F:pantothenate kinase activity"/>
    <property type="evidence" value="ECO:0007669"/>
    <property type="project" value="UniProtKB-UniRule"/>
</dbReference>
<evidence type="ECO:0000256" key="2">
    <source>
        <dbReference type="ARBA" id="ARBA00001958"/>
    </source>
</evidence>
<evidence type="ECO:0000313" key="18">
    <source>
        <dbReference type="Proteomes" id="UP000278983"/>
    </source>
</evidence>
<comment type="function">
    <text evidence="16">Catalyzes the phosphorylation of pantothenate (Pan), the first step in CoA biosynthesis.</text>
</comment>
<keyword evidence="13 16" id="KW-0173">Coenzyme A biosynthesis</keyword>
<evidence type="ECO:0000256" key="16">
    <source>
        <dbReference type="HAMAP-Rule" id="MF_01274"/>
    </source>
</evidence>
<keyword evidence="16" id="KW-0479">Metal-binding</keyword>
<evidence type="ECO:0000256" key="9">
    <source>
        <dbReference type="ARBA" id="ARBA00022741"/>
    </source>
</evidence>
<dbReference type="AlphaFoldDB" id="A0A3S0P7W7"/>
<evidence type="ECO:0000313" key="17">
    <source>
        <dbReference type="EMBL" id="RUL59028.1"/>
    </source>
</evidence>
<evidence type="ECO:0000256" key="7">
    <source>
        <dbReference type="ARBA" id="ARBA00022490"/>
    </source>
</evidence>
<feature type="binding site" evidence="16">
    <location>
        <begin position="10"/>
        <end position="17"/>
    </location>
    <ligand>
        <name>ATP</name>
        <dbReference type="ChEBI" id="CHEBI:30616"/>
    </ligand>
</feature>
<evidence type="ECO:0000256" key="1">
    <source>
        <dbReference type="ARBA" id="ARBA00001206"/>
    </source>
</evidence>